<feature type="domain" description="Major facilitator superfamily (MFS) profile" evidence="8">
    <location>
        <begin position="20"/>
        <end position="397"/>
    </location>
</feature>
<keyword evidence="2" id="KW-0813">Transport</keyword>
<evidence type="ECO:0000256" key="3">
    <source>
        <dbReference type="ARBA" id="ARBA00022475"/>
    </source>
</evidence>
<dbReference type="eggNOG" id="COG0477">
    <property type="taxonomic scope" value="Bacteria"/>
</dbReference>
<sequence length="407" mass="41900">MSTSAERPGSPGGRLRPPVALAVYASASVAFMVAASAPTPLYRLYQQAWGFSSTVLTVVFSAYALVLLLTLLVLGRLSDYIGRRPLILLALGLQSVAMGLFLLAGDAEGLLAARMVQGAATGAATAALSAALLDLGQERGGLINGLAPMVGMGLGAIGSTALVALAPAPLRTVFALLLAIFLVLFALVWRAPETVARRAGAIASLRPRVSVPRQVRATLLSVTPANTAVWMLGGLYLSLMPSLVASVMRTDSPWLAGFVVAGLTLSGAAGGLVVRGWATFSILLAGELALGVGLLAVLFGINTGVGTALLLGSVCAGFGFGTTFLGAVRSIMPLALPNERGALMGAFYLQSYLSNSVPTMAAGYLAQRVGVLPAANIYGAVILVLVLLSLALLWRQRSRRQRSPEAC</sequence>
<keyword evidence="3" id="KW-1003">Cell membrane</keyword>
<dbReference type="InterPro" id="IPR011701">
    <property type="entry name" value="MFS"/>
</dbReference>
<dbReference type="GeneID" id="56589836"/>
<dbReference type="PATRIC" id="fig|123899.6.peg.2902"/>
<evidence type="ECO:0000256" key="6">
    <source>
        <dbReference type="ARBA" id="ARBA00023136"/>
    </source>
</evidence>
<feature type="transmembrane region" description="Helical" evidence="7">
    <location>
        <begin position="86"/>
        <end position="105"/>
    </location>
</feature>
<feature type="transmembrane region" description="Helical" evidence="7">
    <location>
        <begin position="111"/>
        <end position="133"/>
    </location>
</feature>
<dbReference type="OrthoDB" id="9810492at2"/>
<comment type="subcellular location">
    <subcellularLocation>
        <location evidence="1">Cell membrane</location>
        <topology evidence="1">Multi-pass membrane protein</topology>
    </subcellularLocation>
</comment>
<evidence type="ECO:0000256" key="4">
    <source>
        <dbReference type="ARBA" id="ARBA00022692"/>
    </source>
</evidence>
<evidence type="ECO:0000259" key="8">
    <source>
        <dbReference type="PROSITE" id="PS50850"/>
    </source>
</evidence>
<accession>A0A157SNR8</accession>
<dbReference type="RefSeq" id="WP_063492131.1">
    <property type="nucleotide sequence ID" value="NZ_CP016340.1"/>
</dbReference>
<dbReference type="Proteomes" id="UP000076825">
    <property type="component" value="Chromosome 1"/>
</dbReference>
<feature type="transmembrane region" description="Helical" evidence="7">
    <location>
        <begin position="172"/>
        <end position="189"/>
    </location>
</feature>
<feature type="transmembrane region" description="Helical" evidence="7">
    <location>
        <begin position="21"/>
        <end position="42"/>
    </location>
</feature>
<dbReference type="PANTHER" id="PTHR23517">
    <property type="entry name" value="RESISTANCE PROTEIN MDTM, PUTATIVE-RELATED-RELATED"/>
    <property type="match status" value="1"/>
</dbReference>
<reference evidence="9 10" key="1">
    <citation type="submission" date="2016-04" db="EMBL/GenBank/DDBJ databases">
        <authorList>
            <consortium name="Pathogen Informatics"/>
        </authorList>
    </citation>
    <scope>NUCLEOTIDE SEQUENCE [LARGE SCALE GENOMIC DNA]</scope>
    <source>
        <strain evidence="9 10">H044680328</strain>
    </source>
</reference>
<gene>
    <name evidence="9" type="ORF">SAMEA3906487_02912</name>
</gene>
<proteinExistence type="predicted"/>
<dbReference type="InterPro" id="IPR020846">
    <property type="entry name" value="MFS_dom"/>
</dbReference>
<keyword evidence="6 7" id="KW-0472">Membrane</keyword>
<feature type="transmembrane region" description="Helical" evidence="7">
    <location>
        <begin position="343"/>
        <end position="365"/>
    </location>
</feature>
<name>A0A157SNR8_9BORD</name>
<feature type="transmembrane region" description="Helical" evidence="7">
    <location>
        <begin position="145"/>
        <end position="166"/>
    </location>
</feature>
<feature type="transmembrane region" description="Helical" evidence="7">
    <location>
        <begin position="48"/>
        <end position="74"/>
    </location>
</feature>
<evidence type="ECO:0000256" key="1">
    <source>
        <dbReference type="ARBA" id="ARBA00004651"/>
    </source>
</evidence>
<feature type="transmembrane region" description="Helical" evidence="7">
    <location>
        <begin position="228"/>
        <end position="248"/>
    </location>
</feature>
<dbReference type="PANTHER" id="PTHR23517:SF13">
    <property type="entry name" value="MAJOR FACILITATOR SUPERFAMILY MFS_1"/>
    <property type="match status" value="1"/>
</dbReference>
<dbReference type="GO" id="GO:0022857">
    <property type="term" value="F:transmembrane transporter activity"/>
    <property type="evidence" value="ECO:0007669"/>
    <property type="project" value="InterPro"/>
</dbReference>
<evidence type="ECO:0000256" key="7">
    <source>
        <dbReference type="SAM" id="Phobius"/>
    </source>
</evidence>
<evidence type="ECO:0000256" key="5">
    <source>
        <dbReference type="ARBA" id="ARBA00022989"/>
    </source>
</evidence>
<keyword evidence="10" id="KW-1185">Reference proteome</keyword>
<dbReference type="GO" id="GO:0005886">
    <property type="term" value="C:plasma membrane"/>
    <property type="evidence" value="ECO:0007669"/>
    <property type="project" value="UniProtKB-SubCell"/>
</dbReference>
<dbReference type="SUPFAM" id="SSF103473">
    <property type="entry name" value="MFS general substrate transporter"/>
    <property type="match status" value="1"/>
</dbReference>
<feature type="transmembrane region" description="Helical" evidence="7">
    <location>
        <begin position="377"/>
        <end position="394"/>
    </location>
</feature>
<feature type="transmembrane region" description="Helical" evidence="7">
    <location>
        <begin position="307"/>
        <end position="331"/>
    </location>
</feature>
<evidence type="ECO:0000313" key="10">
    <source>
        <dbReference type="Proteomes" id="UP000076825"/>
    </source>
</evidence>
<dbReference type="InterPro" id="IPR050171">
    <property type="entry name" value="MFS_Transporters"/>
</dbReference>
<feature type="transmembrane region" description="Helical" evidence="7">
    <location>
        <begin position="254"/>
        <end position="274"/>
    </location>
</feature>
<dbReference type="InterPro" id="IPR036259">
    <property type="entry name" value="MFS_trans_sf"/>
</dbReference>
<feature type="transmembrane region" description="Helical" evidence="7">
    <location>
        <begin position="281"/>
        <end position="301"/>
    </location>
</feature>
<keyword evidence="4 7" id="KW-0812">Transmembrane</keyword>
<dbReference type="KEGG" id="btrm:SAMEA390648702912"/>
<evidence type="ECO:0000256" key="2">
    <source>
        <dbReference type="ARBA" id="ARBA00022448"/>
    </source>
</evidence>
<dbReference type="STRING" id="123899.SAMEA3906487_02912"/>
<dbReference type="Gene3D" id="1.20.1250.20">
    <property type="entry name" value="MFS general substrate transporter like domains"/>
    <property type="match status" value="1"/>
</dbReference>
<dbReference type="Pfam" id="PF07690">
    <property type="entry name" value="MFS_1"/>
    <property type="match status" value="1"/>
</dbReference>
<dbReference type="InterPro" id="IPR005829">
    <property type="entry name" value="Sugar_transporter_CS"/>
</dbReference>
<protein>
    <submittedName>
        <fullName evidence="9">Drug resistance transporter, Bcr/CflA subfamily</fullName>
    </submittedName>
</protein>
<dbReference type="PROSITE" id="PS00216">
    <property type="entry name" value="SUGAR_TRANSPORT_1"/>
    <property type="match status" value="1"/>
</dbReference>
<dbReference type="EMBL" id="LT546645">
    <property type="protein sequence ID" value="SAI71783.1"/>
    <property type="molecule type" value="Genomic_DNA"/>
</dbReference>
<organism evidence="9 10">
    <name type="scientific">Bordetella trematum</name>
    <dbReference type="NCBI Taxonomy" id="123899"/>
    <lineage>
        <taxon>Bacteria</taxon>
        <taxon>Pseudomonadati</taxon>
        <taxon>Pseudomonadota</taxon>
        <taxon>Betaproteobacteria</taxon>
        <taxon>Burkholderiales</taxon>
        <taxon>Alcaligenaceae</taxon>
        <taxon>Bordetella</taxon>
    </lineage>
</organism>
<dbReference type="AlphaFoldDB" id="A0A157SNR8"/>
<keyword evidence="5 7" id="KW-1133">Transmembrane helix</keyword>
<evidence type="ECO:0000313" key="9">
    <source>
        <dbReference type="EMBL" id="SAI71783.1"/>
    </source>
</evidence>
<dbReference type="PROSITE" id="PS50850">
    <property type="entry name" value="MFS"/>
    <property type="match status" value="1"/>
</dbReference>